<reference evidence="2" key="1">
    <citation type="journal article" date="2020" name="Stud. Mycol.">
        <title>101 Dothideomycetes genomes: a test case for predicting lifestyles and emergence of pathogens.</title>
        <authorList>
            <person name="Haridas S."/>
            <person name="Albert R."/>
            <person name="Binder M."/>
            <person name="Bloem J."/>
            <person name="Labutti K."/>
            <person name="Salamov A."/>
            <person name="Andreopoulos B."/>
            <person name="Baker S."/>
            <person name="Barry K."/>
            <person name="Bills G."/>
            <person name="Bluhm B."/>
            <person name="Cannon C."/>
            <person name="Castanera R."/>
            <person name="Culley D."/>
            <person name="Daum C."/>
            <person name="Ezra D."/>
            <person name="Gonzalez J."/>
            <person name="Henrissat B."/>
            <person name="Kuo A."/>
            <person name="Liang C."/>
            <person name="Lipzen A."/>
            <person name="Lutzoni F."/>
            <person name="Magnuson J."/>
            <person name="Mondo S."/>
            <person name="Nolan M."/>
            <person name="Ohm R."/>
            <person name="Pangilinan J."/>
            <person name="Park H.-J."/>
            <person name="Ramirez L."/>
            <person name="Alfaro M."/>
            <person name="Sun H."/>
            <person name="Tritt A."/>
            <person name="Yoshinaga Y."/>
            <person name="Zwiers L.-H."/>
            <person name="Turgeon B."/>
            <person name="Goodwin S."/>
            <person name="Spatafora J."/>
            <person name="Crous P."/>
            <person name="Grigoriev I."/>
        </authorList>
    </citation>
    <scope>NUCLEOTIDE SEQUENCE</scope>
    <source>
        <strain evidence="2">CBS 130266</strain>
    </source>
</reference>
<evidence type="ECO:0000313" key="3">
    <source>
        <dbReference type="Proteomes" id="UP000800235"/>
    </source>
</evidence>
<dbReference type="OrthoDB" id="2126185at2759"/>
<feature type="transmembrane region" description="Helical" evidence="1">
    <location>
        <begin position="64"/>
        <end position="87"/>
    </location>
</feature>
<protein>
    <submittedName>
        <fullName evidence="2">Uncharacterized protein</fullName>
    </submittedName>
</protein>
<sequence>MAFSGDDTNIRPLAIFTSYMLLALALTTLLTRTIYLKSISSSKFTSSLKSSQSATKTTPIYKSILFTTLAICSLATTWFYMFSFFVWSYRDWYQNQDVKFIRVDEGVQLGKWLSVTGLFKQAWWEACKTPERFWWTQQIFGWGGLGSLIVGWEGKRRGIPHLWAFILLGQIVAISFASNLFFLAVLAFPVLPRSSSSRSEESSSIATPVAVAANFICVYLLPRTIGTPYFLSLLCIPHLLLFVPLYFPPSKAMYDNLLRFTIPFCVVLLFGTSALNVLAPSSSHREGLMAMGTTLFEHPAVSSVGWDVIFCWASFELWMVLNRER</sequence>
<feature type="transmembrane region" description="Helical" evidence="1">
    <location>
        <begin position="260"/>
        <end position="279"/>
    </location>
</feature>
<comment type="caution">
    <text evidence="2">The sequence shown here is derived from an EMBL/GenBank/DDBJ whole genome shotgun (WGS) entry which is preliminary data.</text>
</comment>
<keyword evidence="1" id="KW-0812">Transmembrane</keyword>
<feature type="transmembrane region" description="Helical" evidence="1">
    <location>
        <begin position="12"/>
        <end position="35"/>
    </location>
</feature>
<keyword evidence="1" id="KW-1133">Transmembrane helix</keyword>
<dbReference type="Proteomes" id="UP000800235">
    <property type="component" value="Unassembled WGS sequence"/>
</dbReference>
<gene>
    <name evidence="2" type="ORF">EJ08DRAFT_611411</name>
</gene>
<feature type="transmembrane region" description="Helical" evidence="1">
    <location>
        <begin position="162"/>
        <end position="191"/>
    </location>
</feature>
<evidence type="ECO:0000313" key="2">
    <source>
        <dbReference type="EMBL" id="KAF2431146.1"/>
    </source>
</evidence>
<accession>A0A9P4NSZ5</accession>
<dbReference type="AlphaFoldDB" id="A0A9P4NSZ5"/>
<evidence type="ECO:0000256" key="1">
    <source>
        <dbReference type="SAM" id="Phobius"/>
    </source>
</evidence>
<feature type="transmembrane region" description="Helical" evidence="1">
    <location>
        <begin position="228"/>
        <end position="248"/>
    </location>
</feature>
<keyword evidence="1" id="KW-0472">Membrane</keyword>
<dbReference type="EMBL" id="MU007034">
    <property type="protein sequence ID" value="KAF2431146.1"/>
    <property type="molecule type" value="Genomic_DNA"/>
</dbReference>
<organism evidence="2 3">
    <name type="scientific">Tothia fuscella</name>
    <dbReference type="NCBI Taxonomy" id="1048955"/>
    <lineage>
        <taxon>Eukaryota</taxon>
        <taxon>Fungi</taxon>
        <taxon>Dikarya</taxon>
        <taxon>Ascomycota</taxon>
        <taxon>Pezizomycotina</taxon>
        <taxon>Dothideomycetes</taxon>
        <taxon>Pleosporomycetidae</taxon>
        <taxon>Venturiales</taxon>
        <taxon>Cylindrosympodiaceae</taxon>
        <taxon>Tothia</taxon>
    </lineage>
</organism>
<proteinExistence type="predicted"/>
<feature type="transmembrane region" description="Helical" evidence="1">
    <location>
        <begin position="203"/>
        <end position="222"/>
    </location>
</feature>
<keyword evidence="3" id="KW-1185">Reference proteome</keyword>
<name>A0A9P4NSZ5_9PEZI</name>